<comment type="caution">
    <text evidence="1">The sequence shown here is derived from an EMBL/GenBank/DDBJ whole genome shotgun (WGS) entry which is preliminary data.</text>
</comment>
<accession>A0A843SDJ9</accession>
<organism evidence="1 2">
    <name type="scientific">Rugamonas rivuli</name>
    <dbReference type="NCBI Taxonomy" id="2743358"/>
    <lineage>
        <taxon>Bacteria</taxon>
        <taxon>Pseudomonadati</taxon>
        <taxon>Pseudomonadota</taxon>
        <taxon>Betaproteobacteria</taxon>
        <taxon>Burkholderiales</taxon>
        <taxon>Oxalobacteraceae</taxon>
        <taxon>Telluria group</taxon>
        <taxon>Rugamonas</taxon>
    </lineage>
</organism>
<protein>
    <submittedName>
        <fullName evidence="1">Uncharacterized protein</fullName>
    </submittedName>
</protein>
<gene>
    <name evidence="1" type="ORF">GEV01_12200</name>
</gene>
<dbReference type="RefSeq" id="WP_152804622.1">
    <property type="nucleotide sequence ID" value="NZ_WHUF01000003.1"/>
</dbReference>
<proteinExistence type="predicted"/>
<dbReference type="EMBL" id="WHUF01000003">
    <property type="protein sequence ID" value="MQA20273.1"/>
    <property type="molecule type" value="Genomic_DNA"/>
</dbReference>
<dbReference type="AlphaFoldDB" id="A0A843SDJ9"/>
<name>A0A843SDJ9_9BURK</name>
<evidence type="ECO:0000313" key="2">
    <source>
        <dbReference type="Proteomes" id="UP000444318"/>
    </source>
</evidence>
<reference evidence="1 2" key="1">
    <citation type="submission" date="2019-10" db="EMBL/GenBank/DDBJ databases">
        <title>Two novel species isolated from a subtropical stream in China.</title>
        <authorList>
            <person name="Lu H."/>
        </authorList>
    </citation>
    <scope>NUCLEOTIDE SEQUENCE [LARGE SCALE GENOMIC DNA]</scope>
    <source>
        <strain evidence="1 2">FT103W</strain>
    </source>
</reference>
<keyword evidence="2" id="KW-1185">Reference proteome</keyword>
<evidence type="ECO:0000313" key="1">
    <source>
        <dbReference type="EMBL" id="MQA20273.1"/>
    </source>
</evidence>
<dbReference type="Proteomes" id="UP000444318">
    <property type="component" value="Unassembled WGS sequence"/>
</dbReference>
<sequence length="62" mass="6725">MENGIMVLGPADVDQQAYTECAQRAGGALIGNNPIINNHLNSIFIIELLFNCVYFADILGEV</sequence>